<dbReference type="InterPro" id="IPR013424">
    <property type="entry name" value="Ice-binding_C"/>
</dbReference>
<evidence type="ECO:0000313" key="4">
    <source>
        <dbReference type="Proteomes" id="UP000244128"/>
    </source>
</evidence>
<evidence type="ECO:0000313" key="3">
    <source>
        <dbReference type="EMBL" id="PTQ76959.1"/>
    </source>
</evidence>
<comment type="caution">
    <text evidence="3">The sequence shown here is derived from an EMBL/GenBank/DDBJ whole genome shotgun (WGS) entry which is preliminary data.</text>
</comment>
<keyword evidence="1" id="KW-0732">Signal</keyword>
<feature type="domain" description="Ice-binding protein C-terminal" evidence="2">
    <location>
        <begin position="356"/>
        <end position="377"/>
    </location>
</feature>
<dbReference type="EMBL" id="QAOI01000011">
    <property type="protein sequence ID" value="PTQ76959.1"/>
    <property type="molecule type" value="Genomic_DNA"/>
</dbReference>
<dbReference type="Proteomes" id="UP000244128">
    <property type="component" value="Unassembled WGS sequence"/>
</dbReference>
<feature type="chain" id="PRO_5015581159" evidence="1">
    <location>
        <begin position="24"/>
        <end position="389"/>
    </location>
</feature>
<organism evidence="3 4">
    <name type="scientific">Nitrosomonas oligotropha</name>
    <dbReference type="NCBI Taxonomy" id="42354"/>
    <lineage>
        <taxon>Bacteria</taxon>
        <taxon>Pseudomonadati</taxon>
        <taxon>Pseudomonadota</taxon>
        <taxon>Betaproteobacteria</taxon>
        <taxon>Nitrosomonadales</taxon>
        <taxon>Nitrosomonadaceae</taxon>
        <taxon>Nitrosomonas</taxon>
    </lineage>
</organism>
<accession>A0A2T5HZD7</accession>
<protein>
    <submittedName>
        <fullName evidence="3">Putative secreted protein with PEP-CTERM sorting signal</fullName>
    </submittedName>
</protein>
<name>A0A2T5HZD7_9PROT</name>
<gene>
    <name evidence="3" type="ORF">C8R26_1117</name>
</gene>
<dbReference type="InterPro" id="IPR014262">
    <property type="entry name" value="HAF_rpt"/>
</dbReference>
<evidence type="ECO:0000259" key="2">
    <source>
        <dbReference type="Pfam" id="PF07589"/>
    </source>
</evidence>
<proteinExistence type="predicted"/>
<feature type="signal peptide" evidence="1">
    <location>
        <begin position="1"/>
        <end position="23"/>
    </location>
</feature>
<dbReference type="NCBIfam" id="TIGR02913">
    <property type="entry name" value="HAF_rpt"/>
    <property type="match status" value="1"/>
</dbReference>
<dbReference type="RefSeq" id="WP_107803258.1">
    <property type="nucleotide sequence ID" value="NZ_QAOI01000011.1"/>
</dbReference>
<dbReference type="Pfam" id="PF07589">
    <property type="entry name" value="PEP-CTERM"/>
    <property type="match status" value="1"/>
</dbReference>
<evidence type="ECO:0000256" key="1">
    <source>
        <dbReference type="SAM" id="SignalP"/>
    </source>
</evidence>
<sequence length="389" mass="39774">MNKKPILSVLAAVILLAPAVANASWSIKALGMLDGTASRVTGINNSGQVIGVISDNSPGSTDITRAFITDADGAGIRYLGALGGTDSYAADINDSGQVVGWANTSDNLYHAFITGSNGAGMTKLDFGHMNTTSSVAYGINNSGQVVGSYRDAEDIHDFITGTNGVGLKNFNALNGVADINNSGQVLGGLALTSARHAAIADSNGENITDLGSIIGFQNSGAREINDSGQVAGSVWNPYYNPDLEEELILTQHAFVTGANGAGMIDLTPLLGGDDTIATGINNSGQVVGRAYPEGVGYGFLYSGEAVINLSLLDTVISAGWTGIAPEAINDNGQIAGHGYLNGHIQAFLLTPSDISPVPEPSTFTMLLAGLGFLGIGGIRNAVINKATIA</sequence>
<reference evidence="3 4" key="1">
    <citation type="submission" date="2018-04" db="EMBL/GenBank/DDBJ databases">
        <title>Active sludge and wastewater microbial communities from Klosterneuburg, Austria.</title>
        <authorList>
            <person name="Wagner M."/>
        </authorList>
    </citation>
    <scope>NUCLEOTIDE SEQUENCE [LARGE SCALE GENOMIC DNA]</scope>
    <source>
        <strain evidence="3 4">Nm49</strain>
    </source>
</reference>
<dbReference type="AlphaFoldDB" id="A0A2T5HZD7"/>